<dbReference type="SUPFAM" id="SSF48452">
    <property type="entry name" value="TPR-like"/>
    <property type="match status" value="1"/>
</dbReference>
<feature type="repeat" description="WD" evidence="3">
    <location>
        <begin position="45"/>
        <end position="77"/>
    </location>
</feature>
<dbReference type="PROSITE" id="PS50294">
    <property type="entry name" value="WD_REPEATS_REGION"/>
    <property type="match status" value="1"/>
</dbReference>
<name>A0AA88HL41_ARTSF</name>
<dbReference type="Gene3D" id="1.25.40.10">
    <property type="entry name" value="Tetratricopeptide repeat domain"/>
    <property type="match status" value="1"/>
</dbReference>
<dbReference type="InterPro" id="IPR015943">
    <property type="entry name" value="WD40/YVTN_repeat-like_dom_sf"/>
</dbReference>
<dbReference type="InterPro" id="IPR036322">
    <property type="entry name" value="WD40_repeat_dom_sf"/>
</dbReference>
<dbReference type="Gene3D" id="2.130.10.10">
    <property type="entry name" value="YVTN repeat-like/Quinoprotein amine dehydrogenase"/>
    <property type="match status" value="2"/>
</dbReference>
<dbReference type="PANTHER" id="PTHR15574:SF40">
    <property type="entry name" value="WD AND TETRATRICOPEPTIDE REPEATS PROTEIN 1"/>
    <property type="match status" value="1"/>
</dbReference>
<proteinExistence type="predicted"/>
<dbReference type="GO" id="GO:0080008">
    <property type="term" value="C:Cul4-RING E3 ubiquitin ligase complex"/>
    <property type="evidence" value="ECO:0007669"/>
    <property type="project" value="TreeGrafter"/>
</dbReference>
<dbReference type="InterPro" id="IPR019734">
    <property type="entry name" value="TPR_rpt"/>
</dbReference>
<keyword evidence="5" id="KW-1185">Reference proteome</keyword>
<dbReference type="SMART" id="SM00028">
    <property type="entry name" value="TPR"/>
    <property type="match status" value="3"/>
</dbReference>
<dbReference type="PANTHER" id="PTHR15574">
    <property type="entry name" value="WD REPEAT DOMAIN-CONTAINING FAMILY"/>
    <property type="match status" value="1"/>
</dbReference>
<feature type="repeat" description="WD" evidence="3">
    <location>
        <begin position="565"/>
        <end position="597"/>
    </location>
</feature>
<evidence type="ECO:0000313" key="5">
    <source>
        <dbReference type="Proteomes" id="UP001187531"/>
    </source>
</evidence>
<reference evidence="4" key="1">
    <citation type="submission" date="2023-07" db="EMBL/GenBank/DDBJ databases">
        <title>Chromosome-level genome assembly of Artemia franciscana.</title>
        <authorList>
            <person name="Jo E."/>
        </authorList>
    </citation>
    <scope>NUCLEOTIDE SEQUENCE</scope>
    <source>
        <tissue evidence="4">Whole body</tissue>
    </source>
</reference>
<dbReference type="PROSITE" id="PS50082">
    <property type="entry name" value="WD_REPEATS_2"/>
    <property type="match status" value="3"/>
</dbReference>
<dbReference type="SMART" id="SM00320">
    <property type="entry name" value="WD40"/>
    <property type="match status" value="6"/>
</dbReference>
<organism evidence="4 5">
    <name type="scientific">Artemia franciscana</name>
    <name type="common">Brine shrimp</name>
    <name type="synonym">Artemia sanfranciscana</name>
    <dbReference type="NCBI Taxonomy" id="6661"/>
    <lineage>
        <taxon>Eukaryota</taxon>
        <taxon>Metazoa</taxon>
        <taxon>Ecdysozoa</taxon>
        <taxon>Arthropoda</taxon>
        <taxon>Crustacea</taxon>
        <taxon>Branchiopoda</taxon>
        <taxon>Anostraca</taxon>
        <taxon>Artemiidae</taxon>
        <taxon>Artemia</taxon>
    </lineage>
</organism>
<gene>
    <name evidence="4" type="ORF">QYM36_012188</name>
</gene>
<dbReference type="InterPro" id="IPR011990">
    <property type="entry name" value="TPR-like_helical_dom_sf"/>
</dbReference>
<comment type="caution">
    <text evidence="4">The sequence shown here is derived from an EMBL/GenBank/DDBJ whole genome shotgun (WGS) entry which is preliminary data.</text>
</comment>
<accession>A0AA88HL41</accession>
<dbReference type="Pfam" id="PF00400">
    <property type="entry name" value="WD40"/>
    <property type="match status" value="3"/>
</dbReference>
<evidence type="ECO:0000256" key="1">
    <source>
        <dbReference type="ARBA" id="ARBA00022574"/>
    </source>
</evidence>
<dbReference type="SUPFAM" id="SSF50978">
    <property type="entry name" value="WD40 repeat-like"/>
    <property type="match status" value="1"/>
</dbReference>
<dbReference type="Proteomes" id="UP001187531">
    <property type="component" value="Unassembled WGS sequence"/>
</dbReference>
<dbReference type="InterPro" id="IPR045151">
    <property type="entry name" value="DCAF8"/>
</dbReference>
<sequence length="657" mass="73827">MRHRKISLLNSVISQEKGLREGIHQHSSNQVTPELIDRLGLEAELEGHEGCVNCIDWDYTGQYIVTGSDDRTLLVWNPHTKMKIAHLRTQHVNNIFSVKFMPESGNRMIAAGAGDSKISLIDAERNETVIVCSCHLSRVKKLAVSNAHPTILWSGAEDGTVRQMDLREPHVCSETTSQILVNLLIHCGSMSEIKTIASNPVRSELLAVGAGDPYARLYDRRMINPYTCQALDRARIGRPLINRESSENKDLLPDGCVNYFIPGHVSCRLPEYRKQNRSITTTHVAFDSRGQKLLVNLGSEQIYLYDIFDRVPPVYLSVDKLQAPRASQSGIKSKGIPPAVKVMKEQANTAFEKGKYNLAVDLYNLAISKCPNSALLLSNKAAALMKRKWMGDVYDALRACLSAIELDPDYMKAYYRLARCLLDLKRPKEAEKVVIIFEEKFPDEVEQGWFKLLKTDLKAVLESLTAIENNGRAQSGSGYVEMSIEGNHYEIMARLNTDRNLSPAEVSWRKSAHDYERRFCGHCNTTTDIKEANFFGGEGQYVIAGSDDGSFFVWDHETTNIVKILRGDESIVNCLQPHPTTCLLATSGIDSVVRLWSPRPENFENERLVKDSVSAALANQRRMEADPFQMMLLSMGYNLPRDAEEEEEEAPPQCQNS</sequence>
<feature type="repeat" description="WD" evidence="3">
    <location>
        <begin position="535"/>
        <end position="564"/>
    </location>
</feature>
<evidence type="ECO:0000256" key="3">
    <source>
        <dbReference type="PROSITE-ProRule" id="PRU00221"/>
    </source>
</evidence>
<dbReference type="InterPro" id="IPR001680">
    <property type="entry name" value="WD40_rpt"/>
</dbReference>
<dbReference type="Pfam" id="PF14559">
    <property type="entry name" value="TPR_19"/>
    <property type="match status" value="1"/>
</dbReference>
<evidence type="ECO:0000313" key="4">
    <source>
        <dbReference type="EMBL" id="KAK2710928.1"/>
    </source>
</evidence>
<evidence type="ECO:0008006" key="6">
    <source>
        <dbReference type="Google" id="ProtNLM"/>
    </source>
</evidence>
<keyword evidence="2" id="KW-0677">Repeat</keyword>
<protein>
    <recommendedName>
        <fullName evidence="6">WD and tetratricopeptide repeats protein 1</fullName>
    </recommendedName>
</protein>
<dbReference type="AlphaFoldDB" id="A0AA88HL41"/>
<evidence type="ECO:0000256" key="2">
    <source>
        <dbReference type="ARBA" id="ARBA00022737"/>
    </source>
</evidence>
<keyword evidence="1 3" id="KW-0853">WD repeat</keyword>
<dbReference type="GO" id="GO:0045717">
    <property type="term" value="P:negative regulation of fatty acid biosynthetic process"/>
    <property type="evidence" value="ECO:0007669"/>
    <property type="project" value="TreeGrafter"/>
</dbReference>
<dbReference type="EMBL" id="JAVRJZ010000016">
    <property type="protein sequence ID" value="KAK2710928.1"/>
    <property type="molecule type" value="Genomic_DNA"/>
</dbReference>
<dbReference type="GO" id="GO:0005737">
    <property type="term" value="C:cytoplasm"/>
    <property type="evidence" value="ECO:0007669"/>
    <property type="project" value="TreeGrafter"/>
</dbReference>